<dbReference type="Pfam" id="PF06662">
    <property type="entry name" value="C5-epim_C"/>
    <property type="match status" value="1"/>
</dbReference>
<keyword evidence="4" id="KW-1185">Reference proteome</keyword>
<proteinExistence type="predicted"/>
<accession>A0A8I0KIR0</accession>
<dbReference type="EMBL" id="JACWMT010000001">
    <property type="protein sequence ID" value="MBD1270217.1"/>
    <property type="molecule type" value="Genomic_DNA"/>
</dbReference>
<name>A0A8I0KIR0_9ACTN</name>
<sequence length="331" mass="37211">MTRMRAVTLALGAFLTAGYAPTVERTTRRGVAGVRDDLFTIAPGLDPDRVLTVGPHPGWEPRPGLELDAQLPVPWPESYLTTYHQHFAPWPFQVNASLLASHVRRHPESRDLVRPIAEALYDRLLEHTEQVGDARFVVYRFARRYEGVRVRAPWTSGLGNGAAISGLVALDHAFHDPRYLLTARELAAAYRVRGPSTEHLWFSLVADEGYLWFEEQPLDDPVQPVILNGHVTALTGLYYLWDRGGRDPEVHELLSAGLTAAAHYTPRFRVPGAANRYQLREPGHADYGPARTVRQQQVMYAMTGDRRFLRMRDLFAADMGIDPEAYPTPLA</sequence>
<comment type="caution">
    <text evidence="2">The sequence shown here is derived from an EMBL/GenBank/DDBJ whole genome shotgun (WGS) entry which is preliminary data.</text>
</comment>
<dbReference type="Proteomes" id="UP000587211">
    <property type="component" value="Unassembled WGS sequence"/>
</dbReference>
<protein>
    <recommendedName>
        <fullName evidence="1">D-glucuronyl C5-epimerase C-terminal domain-containing protein</fullName>
    </recommendedName>
</protein>
<dbReference type="InterPro" id="IPR010598">
    <property type="entry name" value="C5-epim_C"/>
</dbReference>
<gene>
    <name evidence="3" type="ORF">BJ975_002500</name>
    <name evidence="2" type="ORF">IDH50_08245</name>
</gene>
<reference evidence="3 4" key="1">
    <citation type="submission" date="2020-07" db="EMBL/GenBank/DDBJ databases">
        <title>Sequencing the genomes of 1000 actinobacteria strains.</title>
        <authorList>
            <person name="Klenk H.-P."/>
        </authorList>
    </citation>
    <scope>NUCLEOTIDE SEQUENCE [LARGE SCALE GENOMIC DNA]</scope>
    <source>
        <strain evidence="3 4">DSM 19087</strain>
    </source>
</reference>
<evidence type="ECO:0000313" key="2">
    <source>
        <dbReference type="EMBL" id="MBD1270217.1"/>
    </source>
</evidence>
<evidence type="ECO:0000313" key="5">
    <source>
        <dbReference type="Proteomes" id="UP000659061"/>
    </source>
</evidence>
<evidence type="ECO:0000313" key="4">
    <source>
        <dbReference type="Proteomes" id="UP000587211"/>
    </source>
</evidence>
<dbReference type="AlphaFoldDB" id="A0A8I0KIR0"/>
<evidence type="ECO:0000313" key="3">
    <source>
        <dbReference type="EMBL" id="NYI39125.1"/>
    </source>
</evidence>
<evidence type="ECO:0000259" key="1">
    <source>
        <dbReference type="Pfam" id="PF06662"/>
    </source>
</evidence>
<feature type="domain" description="D-glucuronyl C5-epimerase C-terminal" evidence="1">
    <location>
        <begin position="140"/>
        <end position="313"/>
    </location>
</feature>
<dbReference type="Proteomes" id="UP000659061">
    <property type="component" value="Unassembled WGS sequence"/>
</dbReference>
<reference evidence="2" key="2">
    <citation type="submission" date="2020-09" db="EMBL/GenBank/DDBJ databases">
        <title>Novel species in genus Aeromicrobium.</title>
        <authorList>
            <person name="Zhang G."/>
        </authorList>
    </citation>
    <scope>NUCLEOTIDE SEQUENCE</scope>
    <source>
        <strain evidence="2">SSW1-57</strain>
    </source>
</reference>
<organism evidence="2 5">
    <name type="scientific">Aeromicrobium tamlense</name>
    <dbReference type="NCBI Taxonomy" id="375541"/>
    <lineage>
        <taxon>Bacteria</taxon>
        <taxon>Bacillati</taxon>
        <taxon>Actinomycetota</taxon>
        <taxon>Actinomycetes</taxon>
        <taxon>Propionibacteriales</taxon>
        <taxon>Nocardioidaceae</taxon>
        <taxon>Aeromicrobium</taxon>
    </lineage>
</organism>
<dbReference type="EMBL" id="JACBZN010000001">
    <property type="protein sequence ID" value="NYI39125.1"/>
    <property type="molecule type" value="Genomic_DNA"/>
</dbReference>